<sequence length="172" mass="20076">MEKWFINQEVFIHPFTCTIAGPTQSGKTSLLKNILIFNSILFDKPLHTITFCYSTWQTIYNELGEIILNIRFVKGIPGIEELDQEKNNLIILDDLMKELERIVQFKNCLRLILIITLMLARQMFPKKVSFFMEAFEDATSKPHGYIFIDSKQSTENRNRIQTGITPDETRII</sequence>
<gene>
    <name evidence="1" type="ORF">OXX778_LOCUS22748</name>
</gene>
<name>A0A814RSN6_9BILA</name>
<dbReference type="EMBL" id="CAJNOC010010172">
    <property type="protein sequence ID" value="CAF1137368.1"/>
    <property type="molecule type" value="Genomic_DNA"/>
</dbReference>
<proteinExistence type="predicted"/>
<evidence type="ECO:0000313" key="1">
    <source>
        <dbReference type="EMBL" id="CAF1137368.1"/>
    </source>
</evidence>
<organism evidence="1 2">
    <name type="scientific">Brachionus calyciflorus</name>
    <dbReference type="NCBI Taxonomy" id="104777"/>
    <lineage>
        <taxon>Eukaryota</taxon>
        <taxon>Metazoa</taxon>
        <taxon>Spiralia</taxon>
        <taxon>Gnathifera</taxon>
        <taxon>Rotifera</taxon>
        <taxon>Eurotatoria</taxon>
        <taxon>Monogononta</taxon>
        <taxon>Pseudotrocha</taxon>
        <taxon>Ploima</taxon>
        <taxon>Brachionidae</taxon>
        <taxon>Brachionus</taxon>
    </lineage>
</organism>
<reference evidence="1" key="1">
    <citation type="submission" date="2021-02" db="EMBL/GenBank/DDBJ databases">
        <authorList>
            <person name="Nowell W R."/>
        </authorList>
    </citation>
    <scope>NUCLEOTIDE SEQUENCE</scope>
    <source>
        <strain evidence="1">Ploen Becks lab</strain>
    </source>
</reference>
<dbReference type="SUPFAM" id="SSF52540">
    <property type="entry name" value="P-loop containing nucleoside triphosphate hydrolases"/>
    <property type="match status" value="1"/>
</dbReference>
<protein>
    <submittedName>
        <fullName evidence="1">Uncharacterized protein</fullName>
    </submittedName>
</protein>
<dbReference type="AlphaFoldDB" id="A0A814RSN6"/>
<keyword evidence="2" id="KW-1185">Reference proteome</keyword>
<dbReference type="Proteomes" id="UP000663879">
    <property type="component" value="Unassembled WGS sequence"/>
</dbReference>
<dbReference type="OrthoDB" id="7191848at2759"/>
<dbReference type="InterPro" id="IPR027417">
    <property type="entry name" value="P-loop_NTPase"/>
</dbReference>
<accession>A0A814RSN6</accession>
<evidence type="ECO:0000313" key="2">
    <source>
        <dbReference type="Proteomes" id="UP000663879"/>
    </source>
</evidence>
<comment type="caution">
    <text evidence="1">The sequence shown here is derived from an EMBL/GenBank/DDBJ whole genome shotgun (WGS) entry which is preliminary data.</text>
</comment>